<evidence type="ECO:0000313" key="3">
    <source>
        <dbReference type="Proteomes" id="UP000306196"/>
    </source>
</evidence>
<protein>
    <submittedName>
        <fullName evidence="2">Type II toxin-antitoxin system RelE/ParE family toxin</fullName>
    </submittedName>
</protein>
<dbReference type="EMBL" id="VAUV01000003">
    <property type="protein sequence ID" value="TLD71982.1"/>
    <property type="molecule type" value="Genomic_DNA"/>
</dbReference>
<dbReference type="AlphaFoldDB" id="A0A5R8KI72"/>
<dbReference type="InterPro" id="IPR007712">
    <property type="entry name" value="RelE/ParE_toxin"/>
</dbReference>
<dbReference type="Proteomes" id="UP000306196">
    <property type="component" value="Unassembled WGS sequence"/>
</dbReference>
<proteinExistence type="predicted"/>
<evidence type="ECO:0000313" key="2">
    <source>
        <dbReference type="EMBL" id="TLD71982.1"/>
    </source>
</evidence>
<gene>
    <name evidence="2" type="ORF">FEM03_04460</name>
</gene>
<name>A0A5R8KI72_9BACT</name>
<reference evidence="2 3" key="1">
    <citation type="submission" date="2019-05" db="EMBL/GenBank/DDBJ databases">
        <title>Verrucobacter flavum gen. nov., sp. nov. a new member of the family Verrucomicrobiaceae.</title>
        <authorList>
            <person name="Szuroczki S."/>
            <person name="Abbaszade G."/>
            <person name="Szabo A."/>
            <person name="Felfoldi T."/>
            <person name="Schumann P."/>
            <person name="Boka K."/>
            <person name="Keki Z."/>
            <person name="Toumi M."/>
            <person name="Toth E."/>
        </authorList>
    </citation>
    <scope>NUCLEOTIDE SEQUENCE [LARGE SCALE GENOMIC DNA]</scope>
    <source>
        <strain evidence="2 3">MG-N-17</strain>
    </source>
</reference>
<comment type="caution">
    <text evidence="2">The sequence shown here is derived from an EMBL/GenBank/DDBJ whole genome shotgun (WGS) entry which is preliminary data.</text>
</comment>
<accession>A0A5R8KI72</accession>
<dbReference type="RefSeq" id="WP_138084987.1">
    <property type="nucleotide sequence ID" value="NZ_VAUV01000003.1"/>
</dbReference>
<evidence type="ECO:0000256" key="1">
    <source>
        <dbReference type="ARBA" id="ARBA00022649"/>
    </source>
</evidence>
<dbReference type="Pfam" id="PF05016">
    <property type="entry name" value="ParE_toxin"/>
    <property type="match status" value="1"/>
</dbReference>
<sequence>MLVRYLLPAKIELLQAQEYYDHQQPGLGREFLLEIEAAVQRIIQHPQAWRKLTPEIRGCPIERFPYRIIYHSNPDELLILSIFHLHRQPNSWKTNLS</sequence>
<organism evidence="2 3">
    <name type="scientific">Phragmitibacter flavus</name>
    <dbReference type="NCBI Taxonomy" id="2576071"/>
    <lineage>
        <taxon>Bacteria</taxon>
        <taxon>Pseudomonadati</taxon>
        <taxon>Verrucomicrobiota</taxon>
        <taxon>Verrucomicrobiia</taxon>
        <taxon>Verrucomicrobiales</taxon>
        <taxon>Verrucomicrobiaceae</taxon>
        <taxon>Phragmitibacter</taxon>
    </lineage>
</organism>
<keyword evidence="1" id="KW-1277">Toxin-antitoxin system</keyword>
<dbReference type="OrthoDB" id="199685at2"/>
<keyword evidence="3" id="KW-1185">Reference proteome</keyword>
<dbReference type="InterPro" id="IPR035093">
    <property type="entry name" value="RelE/ParE_toxin_dom_sf"/>
</dbReference>
<dbReference type="Gene3D" id="3.30.2310.20">
    <property type="entry name" value="RelE-like"/>
    <property type="match status" value="1"/>
</dbReference>